<evidence type="ECO:0000256" key="1">
    <source>
        <dbReference type="ARBA" id="ARBA00022723"/>
    </source>
</evidence>
<keyword evidence="1" id="KW-0479">Metal-binding</keyword>
<accession>A0A2M7D7P2</accession>
<protein>
    <submittedName>
        <fullName evidence="5">Ferredoxin</fullName>
    </submittedName>
</protein>
<dbReference type="GO" id="GO:0051536">
    <property type="term" value="F:iron-sulfur cluster binding"/>
    <property type="evidence" value="ECO:0007669"/>
    <property type="project" value="UniProtKB-KW"/>
</dbReference>
<reference evidence="6" key="1">
    <citation type="submission" date="2017-09" db="EMBL/GenBank/DDBJ databases">
        <title>Depth-based differentiation of microbial function through sediment-hosted aquifers and enrichment of novel symbionts in the deep terrestrial subsurface.</title>
        <authorList>
            <person name="Probst A.J."/>
            <person name="Ladd B."/>
            <person name="Jarett J.K."/>
            <person name="Geller-Mcgrath D.E."/>
            <person name="Sieber C.M.K."/>
            <person name="Emerson J.B."/>
            <person name="Anantharaman K."/>
            <person name="Thomas B.C."/>
            <person name="Malmstrom R."/>
            <person name="Stieglmeier M."/>
            <person name="Klingl A."/>
            <person name="Woyke T."/>
            <person name="Ryan C.M."/>
            <person name="Banfield J.F."/>
        </authorList>
    </citation>
    <scope>NUCLEOTIDE SEQUENCE [LARGE SCALE GENOMIC DNA]</scope>
</reference>
<dbReference type="SUPFAM" id="SSF54862">
    <property type="entry name" value="4Fe-4S ferredoxins"/>
    <property type="match status" value="1"/>
</dbReference>
<sequence>MYKVNKNKCIGCGLCVTECPGGTELMEDGKAKVTDDAQLEKCGGEKVCPYGAIERVKEN</sequence>
<name>A0A2M7D7P2_9BACT</name>
<dbReference type="InterPro" id="IPR017900">
    <property type="entry name" value="4Fe4S_Fe_S_CS"/>
</dbReference>
<dbReference type="InterPro" id="IPR017896">
    <property type="entry name" value="4Fe4S_Fe-S-bd"/>
</dbReference>
<dbReference type="Proteomes" id="UP000230304">
    <property type="component" value="Unassembled WGS sequence"/>
</dbReference>
<dbReference type="PROSITE" id="PS00198">
    <property type="entry name" value="4FE4S_FER_1"/>
    <property type="match status" value="1"/>
</dbReference>
<dbReference type="Pfam" id="PF00037">
    <property type="entry name" value="Fer4"/>
    <property type="match status" value="1"/>
</dbReference>
<proteinExistence type="predicted"/>
<comment type="caution">
    <text evidence="5">The sequence shown here is derived from an EMBL/GenBank/DDBJ whole genome shotgun (WGS) entry which is preliminary data.</text>
</comment>
<keyword evidence="3" id="KW-0411">Iron-sulfur</keyword>
<evidence type="ECO:0000313" key="6">
    <source>
        <dbReference type="Proteomes" id="UP000230304"/>
    </source>
</evidence>
<keyword evidence="2" id="KW-0408">Iron</keyword>
<feature type="domain" description="4Fe-4S ferredoxin-type" evidence="4">
    <location>
        <begin position="1"/>
        <end position="29"/>
    </location>
</feature>
<dbReference type="EMBL" id="PEUA01000047">
    <property type="protein sequence ID" value="PIV42439.1"/>
    <property type="molecule type" value="Genomic_DNA"/>
</dbReference>
<evidence type="ECO:0000256" key="2">
    <source>
        <dbReference type="ARBA" id="ARBA00023004"/>
    </source>
</evidence>
<organism evidence="5 6">
    <name type="scientific">Candidatus Nealsonbacteria bacterium CG02_land_8_20_14_3_00_40_11</name>
    <dbReference type="NCBI Taxonomy" id="1974700"/>
    <lineage>
        <taxon>Bacteria</taxon>
        <taxon>Candidatus Nealsoniibacteriota</taxon>
    </lineage>
</organism>
<dbReference type="AlphaFoldDB" id="A0A2M7D7P2"/>
<dbReference type="GO" id="GO:0046872">
    <property type="term" value="F:metal ion binding"/>
    <property type="evidence" value="ECO:0007669"/>
    <property type="project" value="UniProtKB-KW"/>
</dbReference>
<evidence type="ECO:0000259" key="4">
    <source>
        <dbReference type="PROSITE" id="PS51379"/>
    </source>
</evidence>
<gene>
    <name evidence="5" type="ORF">COS26_02165</name>
</gene>
<evidence type="ECO:0000256" key="3">
    <source>
        <dbReference type="ARBA" id="ARBA00023014"/>
    </source>
</evidence>
<dbReference type="Gene3D" id="3.30.70.20">
    <property type="match status" value="1"/>
</dbReference>
<evidence type="ECO:0000313" key="5">
    <source>
        <dbReference type="EMBL" id="PIV42439.1"/>
    </source>
</evidence>
<dbReference type="PROSITE" id="PS51379">
    <property type="entry name" value="4FE4S_FER_2"/>
    <property type="match status" value="1"/>
</dbReference>